<dbReference type="Pfam" id="PF00916">
    <property type="entry name" value="Sulfate_transp"/>
    <property type="match status" value="1"/>
</dbReference>
<comment type="caution">
    <text evidence="7">The sequence shown here is derived from an EMBL/GenBank/DDBJ whole genome shotgun (WGS) entry which is preliminary data.</text>
</comment>
<feature type="transmembrane region" description="Helical" evidence="5">
    <location>
        <begin position="182"/>
        <end position="204"/>
    </location>
</feature>
<feature type="transmembrane region" description="Helical" evidence="5">
    <location>
        <begin position="35"/>
        <end position="51"/>
    </location>
</feature>
<feature type="transmembrane region" description="Helical" evidence="5">
    <location>
        <begin position="319"/>
        <end position="348"/>
    </location>
</feature>
<dbReference type="CDD" id="cd07042">
    <property type="entry name" value="STAS_SulP_like_sulfate_transporter"/>
    <property type="match status" value="1"/>
</dbReference>
<feature type="transmembrane region" description="Helical" evidence="5">
    <location>
        <begin position="12"/>
        <end position="29"/>
    </location>
</feature>
<dbReference type="PROSITE" id="PS50801">
    <property type="entry name" value="STAS"/>
    <property type="match status" value="1"/>
</dbReference>
<feature type="transmembrane region" description="Helical" evidence="5">
    <location>
        <begin position="369"/>
        <end position="400"/>
    </location>
</feature>
<dbReference type="InterPro" id="IPR036513">
    <property type="entry name" value="STAS_dom_sf"/>
</dbReference>
<dbReference type="GO" id="GO:0016020">
    <property type="term" value="C:membrane"/>
    <property type="evidence" value="ECO:0007669"/>
    <property type="project" value="UniProtKB-SubCell"/>
</dbReference>
<name>A0A2M7V4X7_9BACT</name>
<dbReference type="Proteomes" id="UP000230078">
    <property type="component" value="Unassembled WGS sequence"/>
</dbReference>
<dbReference type="InterPro" id="IPR002645">
    <property type="entry name" value="STAS_dom"/>
</dbReference>
<protein>
    <recommendedName>
        <fullName evidence="6">STAS domain-containing protein</fullName>
    </recommendedName>
</protein>
<feature type="transmembrane region" description="Helical" evidence="5">
    <location>
        <begin position="240"/>
        <end position="257"/>
    </location>
</feature>
<dbReference type="PANTHER" id="PTHR11814">
    <property type="entry name" value="SULFATE TRANSPORTER"/>
    <property type="match status" value="1"/>
</dbReference>
<dbReference type="SUPFAM" id="SSF52091">
    <property type="entry name" value="SpoIIaa-like"/>
    <property type="match status" value="1"/>
</dbReference>
<evidence type="ECO:0000256" key="1">
    <source>
        <dbReference type="ARBA" id="ARBA00004141"/>
    </source>
</evidence>
<dbReference type="Pfam" id="PF01740">
    <property type="entry name" value="STAS"/>
    <property type="match status" value="1"/>
</dbReference>
<dbReference type="Gene3D" id="3.30.750.24">
    <property type="entry name" value="STAS domain"/>
    <property type="match status" value="1"/>
</dbReference>
<dbReference type="InterPro" id="IPR011547">
    <property type="entry name" value="SLC26A/SulP_dom"/>
</dbReference>
<evidence type="ECO:0000256" key="5">
    <source>
        <dbReference type="SAM" id="Phobius"/>
    </source>
</evidence>
<keyword evidence="4 5" id="KW-0472">Membrane</keyword>
<organism evidence="7 8">
    <name type="scientific">Candidatus Magasanikbacteria bacterium CG_4_10_14_0_2_um_filter_41_31</name>
    <dbReference type="NCBI Taxonomy" id="1974639"/>
    <lineage>
        <taxon>Bacteria</taxon>
        <taxon>Candidatus Magasanikiibacteriota</taxon>
    </lineage>
</organism>
<feature type="transmembrane region" description="Helical" evidence="5">
    <location>
        <begin position="110"/>
        <end position="128"/>
    </location>
</feature>
<proteinExistence type="predicted"/>
<feature type="transmembrane region" description="Helical" evidence="5">
    <location>
        <begin position="80"/>
        <end position="98"/>
    </location>
</feature>
<evidence type="ECO:0000256" key="3">
    <source>
        <dbReference type="ARBA" id="ARBA00022989"/>
    </source>
</evidence>
<accession>A0A2M7V4X7</accession>
<feature type="domain" description="STAS" evidence="6">
    <location>
        <begin position="436"/>
        <end position="538"/>
    </location>
</feature>
<keyword evidence="3 5" id="KW-1133">Transmembrane helix</keyword>
<evidence type="ECO:0000256" key="2">
    <source>
        <dbReference type="ARBA" id="ARBA00022692"/>
    </source>
</evidence>
<keyword evidence="2 5" id="KW-0812">Transmembrane</keyword>
<sequence>MKKNLLHNWKSGLTVSIVSIPLALALAITSGATPTQGIITAFWAGLLGAFLGGSNFNIVGPTGALAGILITYSLTHGYEILPVVAILSGLLIMVAYLFHLDKYIIFIPRSVVHGFTLGVAFIIGLGQLDNMFGLTNIPKTENLIQNSIITLRHLNQAHWGVFFFFIVSTLFIIIWNKKFQKLPGAAIVALLSIIAMLILPLFGYDHVLATLGDKYPTIHATLFESPFGQFHLSTFFSKELWVLASATAVIAILETLLSGQIADTCTETKFNRRKEVFGLSLANIGSGLMGGIPATAALARTALNIRSGATHKTSAVLNAIFIGIITLFFIQFFKFLPMVVIASILVVVSIGMVERKHFIHLIENEKTAFFLSLFVAVIVIVEDPIVGILIGTIIALLIFVNKISYGQTEILLWKNGQMTEALLKNDFLKKEVIDSDIVVYKISGTLTYVNMPAHLEAAQKIKHNKYVILSLRHSFYADIDGIDYLGEIVTLLKKNNTTILLAGINKEIEKLIYKEPFYQKKLVEGKIYKRTSEAIKEIT</sequence>
<dbReference type="GO" id="GO:0055085">
    <property type="term" value="P:transmembrane transport"/>
    <property type="evidence" value="ECO:0007669"/>
    <property type="project" value="InterPro"/>
</dbReference>
<reference evidence="8" key="1">
    <citation type="submission" date="2017-09" db="EMBL/GenBank/DDBJ databases">
        <title>Depth-based differentiation of microbial function through sediment-hosted aquifers and enrichment of novel symbionts in the deep terrestrial subsurface.</title>
        <authorList>
            <person name="Probst A.J."/>
            <person name="Ladd B."/>
            <person name="Jarett J.K."/>
            <person name="Geller-Mcgrath D.E."/>
            <person name="Sieber C.M.K."/>
            <person name="Emerson J.B."/>
            <person name="Anantharaman K."/>
            <person name="Thomas B.C."/>
            <person name="Malmstrom R."/>
            <person name="Stieglmeier M."/>
            <person name="Klingl A."/>
            <person name="Woyke T."/>
            <person name="Ryan C.M."/>
            <person name="Banfield J.F."/>
        </authorList>
    </citation>
    <scope>NUCLEOTIDE SEQUENCE [LARGE SCALE GENOMIC DNA]</scope>
</reference>
<dbReference type="AlphaFoldDB" id="A0A2M7V4X7"/>
<evidence type="ECO:0000313" key="8">
    <source>
        <dbReference type="Proteomes" id="UP000230078"/>
    </source>
</evidence>
<feature type="transmembrane region" description="Helical" evidence="5">
    <location>
        <begin position="277"/>
        <end position="299"/>
    </location>
</feature>
<evidence type="ECO:0000256" key="4">
    <source>
        <dbReference type="ARBA" id="ARBA00023136"/>
    </source>
</evidence>
<dbReference type="InterPro" id="IPR001902">
    <property type="entry name" value="SLC26A/SulP_fam"/>
</dbReference>
<comment type="subcellular location">
    <subcellularLocation>
        <location evidence="1">Membrane</location>
        <topology evidence="1">Multi-pass membrane protein</topology>
    </subcellularLocation>
</comment>
<evidence type="ECO:0000313" key="7">
    <source>
        <dbReference type="EMBL" id="PIZ93607.1"/>
    </source>
</evidence>
<gene>
    <name evidence="7" type="ORF">COX83_01400</name>
</gene>
<dbReference type="EMBL" id="PFPI01000019">
    <property type="protein sequence ID" value="PIZ93607.1"/>
    <property type="molecule type" value="Genomic_DNA"/>
</dbReference>
<evidence type="ECO:0000259" key="6">
    <source>
        <dbReference type="PROSITE" id="PS50801"/>
    </source>
</evidence>
<feature type="transmembrane region" description="Helical" evidence="5">
    <location>
        <begin position="157"/>
        <end position="175"/>
    </location>
</feature>